<evidence type="ECO:0000256" key="15">
    <source>
        <dbReference type="ARBA" id="ARBA00023244"/>
    </source>
</evidence>
<dbReference type="PIRSF" id="PIRSF000167">
    <property type="entry name" value="HemN"/>
    <property type="match status" value="1"/>
</dbReference>
<keyword evidence="9" id="KW-0963">Cytoplasm</keyword>
<keyword evidence="14" id="KW-0411">Iron-sulfur</keyword>
<dbReference type="SFLD" id="SFLDS00029">
    <property type="entry name" value="Radical_SAM"/>
    <property type="match status" value="1"/>
</dbReference>
<dbReference type="PANTHER" id="PTHR13932:SF6">
    <property type="entry name" value="OXYGEN-INDEPENDENT COPROPORPHYRINOGEN III OXIDASE"/>
    <property type="match status" value="1"/>
</dbReference>
<organism evidence="19">
    <name type="scientific">metagenome</name>
    <dbReference type="NCBI Taxonomy" id="256318"/>
    <lineage>
        <taxon>unclassified sequences</taxon>
        <taxon>metagenomes</taxon>
    </lineage>
</organism>
<evidence type="ECO:0000256" key="6">
    <source>
        <dbReference type="ARBA" id="ARBA00011912"/>
    </source>
</evidence>
<evidence type="ECO:0000256" key="9">
    <source>
        <dbReference type="ARBA" id="ARBA00022490"/>
    </source>
</evidence>
<keyword evidence="10" id="KW-0949">S-adenosyl-L-methionine</keyword>
<evidence type="ECO:0000256" key="4">
    <source>
        <dbReference type="ARBA" id="ARBA00005493"/>
    </source>
</evidence>
<dbReference type="PANTHER" id="PTHR13932">
    <property type="entry name" value="COPROPORPHYRINIGEN III OXIDASE"/>
    <property type="match status" value="1"/>
</dbReference>
<evidence type="ECO:0000256" key="5">
    <source>
        <dbReference type="ARBA" id="ARBA00011245"/>
    </source>
</evidence>
<dbReference type="GO" id="GO:0046872">
    <property type="term" value="F:metal ion binding"/>
    <property type="evidence" value="ECO:0007669"/>
    <property type="project" value="UniProtKB-KW"/>
</dbReference>
<evidence type="ECO:0000256" key="11">
    <source>
        <dbReference type="ARBA" id="ARBA00022723"/>
    </source>
</evidence>
<comment type="cofactor">
    <cofactor evidence="1">
        <name>[4Fe-4S] cluster</name>
        <dbReference type="ChEBI" id="CHEBI:49883"/>
    </cofactor>
</comment>
<dbReference type="Gene3D" id="1.10.10.920">
    <property type="match status" value="1"/>
</dbReference>
<dbReference type="InterPro" id="IPR058240">
    <property type="entry name" value="rSAM_sf"/>
</dbReference>
<evidence type="ECO:0000256" key="16">
    <source>
        <dbReference type="ARBA" id="ARBA00030263"/>
    </source>
</evidence>
<dbReference type="GO" id="GO:0051539">
    <property type="term" value="F:4 iron, 4 sulfur cluster binding"/>
    <property type="evidence" value="ECO:0007669"/>
    <property type="project" value="UniProtKB-KW"/>
</dbReference>
<dbReference type="Pfam" id="PF06969">
    <property type="entry name" value="HemN_C"/>
    <property type="match status" value="1"/>
</dbReference>
<dbReference type="SFLD" id="SFLDG01065">
    <property type="entry name" value="anaerobic_coproporphyrinogen-I"/>
    <property type="match status" value="1"/>
</dbReference>
<keyword evidence="13" id="KW-0408">Iron</keyword>
<gene>
    <name evidence="19" type="primary">hemN</name>
    <name evidence="19" type="ORF">DF3PB_1240007</name>
</gene>
<dbReference type="InterPro" id="IPR007197">
    <property type="entry name" value="rSAM"/>
</dbReference>
<dbReference type="EC" id="1.3.98.3" evidence="6"/>
<dbReference type="InterPro" id="IPR034505">
    <property type="entry name" value="Coproporphyrinogen-III_oxidase"/>
</dbReference>
<dbReference type="EMBL" id="UIDG01000029">
    <property type="protein sequence ID" value="SUS04237.1"/>
    <property type="molecule type" value="Genomic_DNA"/>
</dbReference>
<evidence type="ECO:0000259" key="18">
    <source>
        <dbReference type="PROSITE" id="PS51918"/>
    </source>
</evidence>
<dbReference type="InterPro" id="IPR010723">
    <property type="entry name" value="HemN_C"/>
</dbReference>
<dbReference type="Gene3D" id="3.80.30.20">
    <property type="entry name" value="tm_1862 like domain"/>
    <property type="match status" value="1"/>
</dbReference>
<keyword evidence="11" id="KW-0479">Metal-binding</keyword>
<evidence type="ECO:0000256" key="8">
    <source>
        <dbReference type="ARBA" id="ARBA00022485"/>
    </source>
</evidence>
<comment type="subcellular location">
    <subcellularLocation>
        <location evidence="2">Cytoplasm</location>
    </subcellularLocation>
</comment>
<evidence type="ECO:0000256" key="14">
    <source>
        <dbReference type="ARBA" id="ARBA00023014"/>
    </source>
</evidence>
<dbReference type="NCBIfam" id="TIGR00538">
    <property type="entry name" value="hemN"/>
    <property type="match status" value="1"/>
</dbReference>
<comment type="catalytic activity">
    <reaction evidence="17">
        <text>coproporphyrinogen III + 2 S-adenosyl-L-methionine = protoporphyrinogen IX + 2 5'-deoxyadenosine + 2 L-methionine + 2 CO2</text>
        <dbReference type="Rhea" id="RHEA:15425"/>
        <dbReference type="ChEBI" id="CHEBI:16526"/>
        <dbReference type="ChEBI" id="CHEBI:17319"/>
        <dbReference type="ChEBI" id="CHEBI:57307"/>
        <dbReference type="ChEBI" id="CHEBI:57309"/>
        <dbReference type="ChEBI" id="CHEBI:57844"/>
        <dbReference type="ChEBI" id="CHEBI:59789"/>
        <dbReference type="EC" id="1.3.98.3"/>
    </reaction>
</comment>
<sequence>MNAPAALAAKYDLRVPRYTSYPTAPHFSAALDGRLYRTWLSELDPQQPLSLYFHIPFCDSMCWFCGCYTKIVQQYQPILDYLETLHREIGLIAQALPGRFTARHLHWGGGSPTMLKAEDWLRLVEALRAAFDIAADAELAVEVDPRDTTEEYVTALAAAGVNRVSIGVQDFDATVQAAVNRLQPFATVERVANWLRQHGIWRLNLDLMYGLPHQTVARVTAMAEHAVTLAPSRVALFGYAHVPWMKSHQKLIDESALPGVDERLAQYLAAAEVLSGHGYRAIGLDHFALPGDPLAEAAAAGQLRRNFQGYTTDGADVLIGFGASAIGSLPQGYIQNAAPLKTYRTAIAEGMLPTARGIALDAEDRLRRAIIDSLMCALSVDLDVVCRAHGVAADRFAAELERLQPLAADGLVTIAGARITVTDEGRPFVRLAAAVFDAYLETGAARHSRAV</sequence>
<dbReference type="GO" id="GO:0005737">
    <property type="term" value="C:cytoplasm"/>
    <property type="evidence" value="ECO:0007669"/>
    <property type="project" value="UniProtKB-SubCell"/>
</dbReference>
<dbReference type="InterPro" id="IPR006638">
    <property type="entry name" value="Elp3/MiaA/NifB-like_rSAM"/>
</dbReference>
<dbReference type="SUPFAM" id="SSF102114">
    <property type="entry name" value="Radical SAM enzymes"/>
    <property type="match status" value="1"/>
</dbReference>
<dbReference type="CDD" id="cd01335">
    <property type="entry name" value="Radical_SAM"/>
    <property type="match status" value="1"/>
</dbReference>
<dbReference type="AlphaFoldDB" id="A0A380T9H3"/>
<evidence type="ECO:0000256" key="12">
    <source>
        <dbReference type="ARBA" id="ARBA00023002"/>
    </source>
</evidence>
<keyword evidence="15" id="KW-0627">Porphyrin biosynthesis</keyword>
<comment type="subunit">
    <text evidence="5">Monomer.</text>
</comment>
<comment type="similarity">
    <text evidence="4">Belongs to the anaerobic coproporphyrinogen-III oxidase family.</text>
</comment>
<evidence type="ECO:0000256" key="17">
    <source>
        <dbReference type="ARBA" id="ARBA00048321"/>
    </source>
</evidence>
<comment type="pathway">
    <text evidence="3">Porphyrin-containing compound metabolism; protoporphyrin-IX biosynthesis; protoporphyrinogen-IX from coproporphyrinogen-III (AdoMet route): step 1/1.</text>
</comment>
<dbReference type="SMART" id="SM00729">
    <property type="entry name" value="Elp3"/>
    <property type="match status" value="1"/>
</dbReference>
<dbReference type="GO" id="GO:0004109">
    <property type="term" value="F:coproporphyrinogen oxidase activity"/>
    <property type="evidence" value="ECO:0007669"/>
    <property type="project" value="InterPro"/>
</dbReference>
<evidence type="ECO:0000256" key="10">
    <source>
        <dbReference type="ARBA" id="ARBA00022691"/>
    </source>
</evidence>
<dbReference type="PROSITE" id="PS51918">
    <property type="entry name" value="RADICAL_SAM"/>
    <property type="match status" value="1"/>
</dbReference>
<dbReference type="UniPathway" id="UPA00251">
    <property type="reaction ID" value="UER00323"/>
</dbReference>
<evidence type="ECO:0000256" key="2">
    <source>
        <dbReference type="ARBA" id="ARBA00004496"/>
    </source>
</evidence>
<keyword evidence="12 19" id="KW-0560">Oxidoreductase</keyword>
<name>A0A380T9H3_9ZZZZ</name>
<protein>
    <recommendedName>
        <fullName evidence="7">Oxygen-independent coproporphyrinogen III oxidase</fullName>
        <ecNumber evidence="6">1.3.98.3</ecNumber>
    </recommendedName>
    <alternativeName>
        <fullName evidence="16">Coproporphyrinogen III dehydrogenase</fullName>
    </alternativeName>
</protein>
<dbReference type="Pfam" id="PF04055">
    <property type="entry name" value="Radical_SAM"/>
    <property type="match status" value="1"/>
</dbReference>
<evidence type="ECO:0000256" key="7">
    <source>
        <dbReference type="ARBA" id="ARBA00020156"/>
    </source>
</evidence>
<evidence type="ECO:0000313" key="19">
    <source>
        <dbReference type="EMBL" id="SUS04237.1"/>
    </source>
</evidence>
<keyword evidence="8" id="KW-0004">4Fe-4S</keyword>
<dbReference type="InterPro" id="IPR023404">
    <property type="entry name" value="rSAM_horseshoe"/>
</dbReference>
<proteinExistence type="inferred from homology"/>
<feature type="domain" description="Radical SAM core" evidence="18">
    <location>
        <begin position="43"/>
        <end position="277"/>
    </location>
</feature>
<evidence type="ECO:0000256" key="1">
    <source>
        <dbReference type="ARBA" id="ARBA00001966"/>
    </source>
</evidence>
<accession>A0A380T9H3</accession>
<reference evidence="19" key="1">
    <citation type="submission" date="2018-07" db="EMBL/GenBank/DDBJ databases">
        <authorList>
            <person name="Quirk P.G."/>
            <person name="Krulwich T.A."/>
        </authorList>
    </citation>
    <scope>NUCLEOTIDE SEQUENCE</scope>
</reference>
<dbReference type="InterPro" id="IPR004558">
    <property type="entry name" value="Coprogen_oxidase_HemN"/>
</dbReference>
<evidence type="ECO:0000256" key="13">
    <source>
        <dbReference type="ARBA" id="ARBA00023004"/>
    </source>
</evidence>
<dbReference type="GO" id="GO:0051989">
    <property type="term" value="F:coproporphyrinogen dehydrogenase activity"/>
    <property type="evidence" value="ECO:0007669"/>
    <property type="project" value="UniProtKB-EC"/>
</dbReference>
<evidence type="ECO:0000256" key="3">
    <source>
        <dbReference type="ARBA" id="ARBA00004785"/>
    </source>
</evidence>
<dbReference type="GO" id="GO:0006782">
    <property type="term" value="P:protoporphyrinogen IX biosynthetic process"/>
    <property type="evidence" value="ECO:0007669"/>
    <property type="project" value="UniProtKB-UniPathway"/>
</dbReference>